<dbReference type="AlphaFoldDB" id="A0A6J2TM99"/>
<feature type="chain" id="PRO_5026870961" evidence="1">
    <location>
        <begin position="31"/>
        <end position="134"/>
    </location>
</feature>
<name>A0A6J2TM99_DROLE</name>
<keyword evidence="2" id="KW-1185">Reference proteome</keyword>
<organism evidence="2 3">
    <name type="scientific">Drosophila lebanonensis</name>
    <name type="common">Fruit fly</name>
    <name type="synonym">Scaptodrosophila lebanonensis</name>
    <dbReference type="NCBI Taxonomy" id="7225"/>
    <lineage>
        <taxon>Eukaryota</taxon>
        <taxon>Metazoa</taxon>
        <taxon>Ecdysozoa</taxon>
        <taxon>Arthropoda</taxon>
        <taxon>Hexapoda</taxon>
        <taxon>Insecta</taxon>
        <taxon>Pterygota</taxon>
        <taxon>Neoptera</taxon>
        <taxon>Endopterygota</taxon>
        <taxon>Diptera</taxon>
        <taxon>Brachycera</taxon>
        <taxon>Muscomorpha</taxon>
        <taxon>Ephydroidea</taxon>
        <taxon>Drosophilidae</taxon>
        <taxon>Scaptodrosophila</taxon>
    </lineage>
</organism>
<proteinExistence type="predicted"/>
<evidence type="ECO:0000313" key="2">
    <source>
        <dbReference type="Proteomes" id="UP000504634"/>
    </source>
</evidence>
<reference evidence="3" key="1">
    <citation type="submission" date="2025-08" db="UniProtKB">
        <authorList>
            <consortium name="RefSeq"/>
        </authorList>
    </citation>
    <scope>IDENTIFICATION</scope>
    <source>
        <strain evidence="3">11010-0011.00</strain>
        <tissue evidence="3">Whole body</tissue>
    </source>
</reference>
<gene>
    <name evidence="3" type="primary">LOC115625278</name>
</gene>
<sequence length="134" mass="15811">MQHQGKLFCSWKMLSTFVLLLALWGGESRALRFRQPPCPLYGSEEIPEECPYNFHTIESEGCRPRYFCAKREGESCNVYQREDKCMGNLTCVCGVCQNCYEDSCHLELCPNYQKRYATRLPIWYQARWRNMLAE</sequence>
<keyword evidence="1" id="KW-0732">Signal</keyword>
<dbReference type="Proteomes" id="UP000504634">
    <property type="component" value="Unplaced"/>
</dbReference>
<evidence type="ECO:0000313" key="3">
    <source>
        <dbReference type="RefSeq" id="XP_030376142.1"/>
    </source>
</evidence>
<protein>
    <submittedName>
        <fullName evidence="3">Uncharacterized protein LOC115625278</fullName>
    </submittedName>
</protein>
<accession>A0A6J2TM99</accession>
<dbReference type="RefSeq" id="XP_030376142.1">
    <property type="nucleotide sequence ID" value="XM_030520282.1"/>
</dbReference>
<dbReference type="GeneID" id="115625278"/>
<feature type="signal peptide" evidence="1">
    <location>
        <begin position="1"/>
        <end position="30"/>
    </location>
</feature>
<evidence type="ECO:0000256" key="1">
    <source>
        <dbReference type="SAM" id="SignalP"/>
    </source>
</evidence>